<protein>
    <submittedName>
        <fullName evidence="1">Uncharacterized protein</fullName>
    </submittedName>
</protein>
<reference evidence="1 2" key="1">
    <citation type="submission" date="2019-02" db="EMBL/GenBank/DDBJ databases">
        <title>Isolation of virulent Lactobacillus brevis phages.</title>
        <authorList>
            <person name="Feyereisen M."/>
            <person name="Mahony J."/>
            <person name="O'Sullivan T."/>
            <person name="van Sinderen D."/>
        </authorList>
    </citation>
    <scope>NUCLEOTIDE SEQUENCE [LARGE SCALE GENOMIC DNA]</scope>
</reference>
<sequence length="183" mass="20340">MYSSSKHKELLSSISDVEGSVDQAVYKEELHSDKMVKKLLDIDDHLVTLIGLLQEVKDSSKSTTQGKPLQYVDTIKGNQLHGVSVSSQGEDEDQQENYKSPEKPVYKHLYYYDVENINDGSHSKYSRLSDIAADVGASDSAPHYAMVNGTLFLGKYLINKVDTKVKVSVSPRQEGEKASIEIV</sequence>
<dbReference type="Proteomes" id="UP000309991">
    <property type="component" value="Segment"/>
</dbReference>
<organism evidence="1 2">
    <name type="scientific">Lactobacillus phage 3-521</name>
    <dbReference type="NCBI Taxonomy" id="2510943"/>
    <lineage>
        <taxon>Viruses</taxon>
        <taxon>Duplodnaviria</taxon>
        <taxon>Heunggongvirae</taxon>
        <taxon>Uroviricota</taxon>
        <taxon>Caudoviricetes</taxon>
        <taxon>Herelleviridae</taxon>
        <taxon>Watanabevirus</taxon>
        <taxon>Watanabevirus wv3521</taxon>
    </lineage>
</organism>
<accession>A0A4Y5FGM8</accession>
<dbReference type="EMBL" id="MK504444">
    <property type="protein sequence ID" value="QBJ03638.1"/>
    <property type="molecule type" value="Genomic_DNA"/>
</dbReference>
<gene>
    <name evidence="1" type="ORF">UCC3521_0100</name>
</gene>
<evidence type="ECO:0000313" key="2">
    <source>
        <dbReference type="Proteomes" id="UP000309991"/>
    </source>
</evidence>
<keyword evidence="2" id="KW-1185">Reference proteome</keyword>
<proteinExistence type="predicted"/>
<name>A0A4Y5FGM8_9CAUD</name>
<evidence type="ECO:0000313" key="1">
    <source>
        <dbReference type="EMBL" id="QBJ03638.1"/>
    </source>
</evidence>